<protein>
    <submittedName>
        <fullName evidence="2">Uncharacterized protein</fullName>
    </submittedName>
</protein>
<reference evidence="2 3" key="1">
    <citation type="submission" date="2021-11" db="EMBL/GenBank/DDBJ databases">
        <authorList>
            <person name="Huq M.A."/>
        </authorList>
    </citation>
    <scope>NUCLEOTIDE SEQUENCE [LARGE SCALE GENOMIC DNA]</scope>
    <source>
        <strain evidence="2 3">MAHUQ-52</strain>
    </source>
</reference>
<evidence type="ECO:0000256" key="1">
    <source>
        <dbReference type="SAM" id="Phobius"/>
    </source>
</evidence>
<evidence type="ECO:0000313" key="2">
    <source>
        <dbReference type="EMBL" id="MCC6071921.1"/>
    </source>
</evidence>
<name>A0ABS8IVN0_9BURK</name>
<accession>A0ABS8IVN0</accession>
<organism evidence="2 3">
    <name type="scientific">Massilia agrisoli</name>
    <dbReference type="NCBI Taxonomy" id="2892444"/>
    <lineage>
        <taxon>Bacteria</taxon>
        <taxon>Pseudomonadati</taxon>
        <taxon>Pseudomonadota</taxon>
        <taxon>Betaproteobacteria</taxon>
        <taxon>Burkholderiales</taxon>
        <taxon>Oxalobacteraceae</taxon>
        <taxon>Telluria group</taxon>
        <taxon>Massilia</taxon>
    </lineage>
</organism>
<keyword evidence="1" id="KW-0472">Membrane</keyword>
<keyword evidence="1" id="KW-1133">Transmembrane helix</keyword>
<keyword evidence="3" id="KW-1185">Reference proteome</keyword>
<dbReference type="EMBL" id="JAJHPV010000013">
    <property type="protein sequence ID" value="MCC6071921.1"/>
    <property type="molecule type" value="Genomic_DNA"/>
</dbReference>
<dbReference type="Pfam" id="PF07254">
    <property type="entry name" value="Cpta_toxin"/>
    <property type="match status" value="1"/>
</dbReference>
<keyword evidence="1" id="KW-0812">Transmembrane</keyword>
<gene>
    <name evidence="2" type="ORF">LMJ30_13230</name>
</gene>
<sequence length="163" mass="16762">MSIAITAVVKPSRLLRGALATYAAANLAVAVAMLSAAPGAFRVPWLMAAACLVAAVGAMAGLATVGNKRRIDISGVGEMRVTVQQKLSRAGMQNMPCKLLPGSAVWPGLLMLLVRGEDGTVAVVAILADSVSAEEFRAIAVAIRAIGGQEAPDQVFFGPHKIL</sequence>
<feature type="transmembrane region" description="Helical" evidence="1">
    <location>
        <begin position="19"/>
        <end position="37"/>
    </location>
</feature>
<proteinExistence type="predicted"/>
<evidence type="ECO:0000313" key="3">
    <source>
        <dbReference type="Proteomes" id="UP001198701"/>
    </source>
</evidence>
<dbReference type="RefSeq" id="WP_229432797.1">
    <property type="nucleotide sequence ID" value="NZ_JAJHPV010000013.1"/>
</dbReference>
<dbReference type="Proteomes" id="UP001198701">
    <property type="component" value="Unassembled WGS sequence"/>
</dbReference>
<comment type="caution">
    <text evidence="2">The sequence shown here is derived from an EMBL/GenBank/DDBJ whole genome shotgun (WGS) entry which is preliminary data.</text>
</comment>
<feature type="transmembrane region" description="Helical" evidence="1">
    <location>
        <begin position="43"/>
        <end position="65"/>
    </location>
</feature>
<dbReference type="InterPro" id="IPR009883">
    <property type="entry name" value="YgfX"/>
</dbReference>